<name>X0TFR9_9ZZZZ</name>
<reference evidence="1" key="1">
    <citation type="journal article" date="2014" name="Front. Microbiol.">
        <title>High frequency of phylogenetically diverse reductive dehalogenase-homologous genes in deep subseafloor sedimentary metagenomes.</title>
        <authorList>
            <person name="Kawai M."/>
            <person name="Futagami T."/>
            <person name="Toyoda A."/>
            <person name="Takaki Y."/>
            <person name="Nishi S."/>
            <person name="Hori S."/>
            <person name="Arai W."/>
            <person name="Tsubouchi T."/>
            <person name="Morono Y."/>
            <person name="Uchiyama I."/>
            <person name="Ito T."/>
            <person name="Fujiyama A."/>
            <person name="Inagaki F."/>
            <person name="Takami H."/>
        </authorList>
    </citation>
    <scope>NUCLEOTIDE SEQUENCE</scope>
    <source>
        <strain evidence="1">Expedition CK06-06</strain>
    </source>
</reference>
<accession>X0TFR9</accession>
<organism evidence="1">
    <name type="scientific">marine sediment metagenome</name>
    <dbReference type="NCBI Taxonomy" id="412755"/>
    <lineage>
        <taxon>unclassified sequences</taxon>
        <taxon>metagenomes</taxon>
        <taxon>ecological metagenomes</taxon>
    </lineage>
</organism>
<feature type="non-terminal residue" evidence="1">
    <location>
        <position position="59"/>
    </location>
</feature>
<dbReference type="GO" id="GO:0016810">
    <property type="term" value="F:hydrolase activity, acting on carbon-nitrogen (but not peptide) bonds"/>
    <property type="evidence" value="ECO:0007669"/>
    <property type="project" value="InterPro"/>
</dbReference>
<sequence>MPEDYDILIKNASIVDGTGAPAYRGALAVKGDRVAALGKVEGNLKADAETIIDGEGLVA</sequence>
<comment type="caution">
    <text evidence="1">The sequence shown here is derived from an EMBL/GenBank/DDBJ whole genome shotgun (WGS) entry which is preliminary data.</text>
</comment>
<dbReference type="Gene3D" id="2.30.40.10">
    <property type="entry name" value="Urease, subunit C, domain 1"/>
    <property type="match status" value="1"/>
</dbReference>
<dbReference type="EMBL" id="BARS01010302">
    <property type="protein sequence ID" value="GAF92039.1"/>
    <property type="molecule type" value="Genomic_DNA"/>
</dbReference>
<dbReference type="AlphaFoldDB" id="X0TFR9"/>
<gene>
    <name evidence="1" type="ORF">S01H1_19138</name>
</gene>
<dbReference type="SUPFAM" id="SSF51338">
    <property type="entry name" value="Composite domain of metallo-dependent hydrolases"/>
    <property type="match status" value="1"/>
</dbReference>
<protein>
    <recommendedName>
        <fullName evidence="2">Amidohydrolase 3 domain-containing protein</fullName>
    </recommendedName>
</protein>
<proteinExistence type="predicted"/>
<evidence type="ECO:0008006" key="2">
    <source>
        <dbReference type="Google" id="ProtNLM"/>
    </source>
</evidence>
<dbReference type="InterPro" id="IPR011059">
    <property type="entry name" value="Metal-dep_hydrolase_composite"/>
</dbReference>
<evidence type="ECO:0000313" key="1">
    <source>
        <dbReference type="EMBL" id="GAF92039.1"/>
    </source>
</evidence>